<dbReference type="Proteomes" id="UP000315751">
    <property type="component" value="Unassembled WGS sequence"/>
</dbReference>
<evidence type="ECO:0000313" key="5">
    <source>
        <dbReference type="Proteomes" id="UP000315751"/>
    </source>
</evidence>
<dbReference type="CDD" id="cd00383">
    <property type="entry name" value="trans_reg_C"/>
    <property type="match status" value="1"/>
</dbReference>
<name>A0A560HHZ6_9PROT</name>
<feature type="DNA-binding region" description="OmpR/PhoB-type" evidence="2">
    <location>
        <begin position="10"/>
        <end position="108"/>
    </location>
</feature>
<gene>
    <name evidence="4" type="ORF">FBZ90_101411</name>
</gene>
<keyword evidence="5" id="KW-1185">Reference proteome</keyword>
<dbReference type="GO" id="GO:0003677">
    <property type="term" value="F:DNA binding"/>
    <property type="evidence" value="ECO:0007669"/>
    <property type="project" value="UniProtKB-UniRule"/>
</dbReference>
<comment type="caution">
    <text evidence="4">The sequence shown here is derived from an EMBL/GenBank/DDBJ whole genome shotgun (WGS) entry which is preliminary data.</text>
</comment>
<dbReference type="SUPFAM" id="SSF52540">
    <property type="entry name" value="P-loop containing nucleoside triphosphate hydrolases"/>
    <property type="match status" value="1"/>
</dbReference>
<dbReference type="RefSeq" id="WP_186455559.1">
    <property type="nucleotide sequence ID" value="NZ_VITR01000001.1"/>
</dbReference>
<dbReference type="PANTHER" id="PTHR47691">
    <property type="entry name" value="REGULATOR-RELATED"/>
    <property type="match status" value="1"/>
</dbReference>
<sequence length="1025" mass="109778">MTDTVGSSSERLLTFGPFRLMPDRKLLLAGEAPVRLGGKALDILILLADRAGEVVAKDDLVASVWPDSLVDDANLRVHVAALRKALGEGRDGARYITNVPGRGYCFVAPVVQVETAVMPPPQTSPGPGAGGHTPPVRLTRVLGRESLIQTLSQQLPARRFVTLVGPGGIGKTTVALALAEAIGARYADGVRFVDFAPVTDAALGDATLAASVLAGALGVAVESIADLGGILQDRKMLLILDNCEHVVGTAAVLAEAVLRGAPGVHILATSREPLLAEGEWVQRLASLETPPVTAAVDAAQALTYSAVALFVERAAASDGTFTFGDAEVPLVIEICRGLDGIPLAIELAAARLDLFGLRGLAERLHDRFALLVRGRRTALPRHQTLRATLDWSYELLPPVERSVLHRLAVFAGGFSMESAVIVAGDALSTRTDILVALSNLVAKSLLVADVGGNGPQYRLLEMTRAYAMEKLSSSGELPRVLRRHAECHRDLLVRAEQEWDQRPTAEWLDVYGRQIDNLRAALIWAFGPEGDTCLGIALTAAAVPLWMQLSLMNECREAVRRALEMVPPPPADAPPGPEAEAAMRLLSALGLSLIYTKGPAPEIRAALGQALTLARRLDAVDYQLRVLWGLYVETFNEGHYAQALEISDRFRAVAVRSADPVDLMAADRMRGFALHLIGDHAAGRRYIEDGLRRYVRPAHRGHLVRYQYDQRVAACVPLSVILWIQGYPDKAAAMVAMAVEEAQRIDHALTLGYVLSTAACQVSFLVGDLAAVERHVSLLQDQSTRHGLGPWAVLARYFRHRLQVVRGDTASGLAGMGAALAELEALNFRLRLIGYQGEWAEALGQAGLGRQGLVAVDRALDRSETQGIRWVMPELLRIKGELLLREDGPDGPQAAAHAAEAHFQDALSWAQRQGSLSWELRAALSLGRLWRGQGRPADAHALLTEVQGRFTEGFQTADLIAARDLVASLSQDMVGQDMACPGAGGASDGAAPARPAPCVLPADVHPSGLSDPWDGEVVPFPGIAC</sequence>
<dbReference type="AlphaFoldDB" id="A0A560HHZ6"/>
<dbReference type="PRINTS" id="PR00364">
    <property type="entry name" value="DISEASERSIST"/>
</dbReference>
<dbReference type="InterPro" id="IPR058852">
    <property type="entry name" value="HTH_77"/>
</dbReference>
<dbReference type="SMART" id="SM00862">
    <property type="entry name" value="Trans_reg_C"/>
    <property type="match status" value="1"/>
</dbReference>
<evidence type="ECO:0000313" key="4">
    <source>
        <dbReference type="EMBL" id="TWB46076.1"/>
    </source>
</evidence>
<feature type="domain" description="OmpR/PhoB-type" evidence="3">
    <location>
        <begin position="10"/>
        <end position="108"/>
    </location>
</feature>
<dbReference type="InterPro" id="IPR016032">
    <property type="entry name" value="Sig_transdc_resp-reg_C-effctor"/>
</dbReference>
<dbReference type="PROSITE" id="PS51755">
    <property type="entry name" value="OMPR_PHOB"/>
    <property type="match status" value="1"/>
</dbReference>
<dbReference type="Gene3D" id="1.10.10.10">
    <property type="entry name" value="Winged helix-like DNA-binding domain superfamily/Winged helix DNA-binding domain"/>
    <property type="match status" value="1"/>
</dbReference>
<protein>
    <submittedName>
        <fullName evidence="4">Putative ATPase</fullName>
    </submittedName>
</protein>
<keyword evidence="1 2" id="KW-0238">DNA-binding</keyword>
<accession>A0A560HHZ6</accession>
<dbReference type="EMBL" id="VITR01000001">
    <property type="protein sequence ID" value="TWB46076.1"/>
    <property type="molecule type" value="Genomic_DNA"/>
</dbReference>
<evidence type="ECO:0000259" key="3">
    <source>
        <dbReference type="PROSITE" id="PS51755"/>
    </source>
</evidence>
<dbReference type="GO" id="GO:0000160">
    <property type="term" value="P:phosphorelay signal transduction system"/>
    <property type="evidence" value="ECO:0007669"/>
    <property type="project" value="InterPro"/>
</dbReference>
<dbReference type="PANTHER" id="PTHR47691:SF3">
    <property type="entry name" value="HTH-TYPE TRANSCRIPTIONAL REGULATOR RV0890C-RELATED"/>
    <property type="match status" value="1"/>
</dbReference>
<dbReference type="InterPro" id="IPR001867">
    <property type="entry name" value="OmpR/PhoB-type_DNA-bd"/>
</dbReference>
<dbReference type="GO" id="GO:0006355">
    <property type="term" value="P:regulation of DNA-templated transcription"/>
    <property type="evidence" value="ECO:0007669"/>
    <property type="project" value="InterPro"/>
</dbReference>
<dbReference type="Gene3D" id="3.40.50.300">
    <property type="entry name" value="P-loop containing nucleotide triphosphate hydrolases"/>
    <property type="match status" value="1"/>
</dbReference>
<dbReference type="InterPro" id="IPR027417">
    <property type="entry name" value="P-loop_NTPase"/>
</dbReference>
<dbReference type="Pfam" id="PF25872">
    <property type="entry name" value="HTH_77"/>
    <property type="match status" value="1"/>
</dbReference>
<dbReference type="InterPro" id="IPR036388">
    <property type="entry name" value="WH-like_DNA-bd_sf"/>
</dbReference>
<dbReference type="SUPFAM" id="SSF46894">
    <property type="entry name" value="C-terminal effector domain of the bipartite response regulators"/>
    <property type="match status" value="1"/>
</dbReference>
<dbReference type="Pfam" id="PF00486">
    <property type="entry name" value="Trans_reg_C"/>
    <property type="match status" value="1"/>
</dbReference>
<reference evidence="4 5" key="1">
    <citation type="submission" date="2019-06" db="EMBL/GenBank/DDBJ databases">
        <title>Genomic Encyclopedia of Type Strains, Phase IV (KMG-V): Genome sequencing to study the core and pangenomes of soil and plant-associated prokaryotes.</title>
        <authorList>
            <person name="Whitman W."/>
        </authorList>
    </citation>
    <scope>NUCLEOTIDE SEQUENCE [LARGE SCALE GENOMIC DNA]</scope>
    <source>
        <strain evidence="4 5">BR 11622</strain>
    </source>
</reference>
<evidence type="ECO:0000256" key="2">
    <source>
        <dbReference type="PROSITE-ProRule" id="PRU01091"/>
    </source>
</evidence>
<proteinExistence type="predicted"/>
<evidence type="ECO:0000256" key="1">
    <source>
        <dbReference type="ARBA" id="ARBA00023125"/>
    </source>
</evidence>
<organism evidence="4 5">
    <name type="scientific">Nitrospirillum amazonense</name>
    <dbReference type="NCBI Taxonomy" id="28077"/>
    <lineage>
        <taxon>Bacteria</taxon>
        <taxon>Pseudomonadati</taxon>
        <taxon>Pseudomonadota</taxon>
        <taxon>Alphaproteobacteria</taxon>
        <taxon>Rhodospirillales</taxon>
        <taxon>Azospirillaceae</taxon>
        <taxon>Nitrospirillum</taxon>
    </lineage>
</organism>